<feature type="domain" description="BPG-independent PGAM N-terminal" evidence="15">
    <location>
        <begin position="76"/>
        <end position="295"/>
    </location>
</feature>
<dbReference type="PANTHER" id="PTHR31637">
    <property type="entry name" value="2,3-BISPHOSPHOGLYCERATE-INDEPENDENT PHOSPHOGLYCERATE MUTASE"/>
    <property type="match status" value="1"/>
</dbReference>
<evidence type="ECO:0000256" key="9">
    <source>
        <dbReference type="ARBA" id="ARBA00071648"/>
    </source>
</evidence>
<accession>A0A7C4RUZ1</accession>
<evidence type="ECO:0000256" key="4">
    <source>
        <dbReference type="ARBA" id="ARBA00012026"/>
    </source>
</evidence>
<dbReference type="SUPFAM" id="SSF53649">
    <property type="entry name" value="Alkaline phosphatase-like"/>
    <property type="match status" value="1"/>
</dbReference>
<evidence type="ECO:0000256" key="5">
    <source>
        <dbReference type="ARBA" id="ARBA00022723"/>
    </source>
</evidence>
<feature type="binding site" evidence="10 12">
    <location>
        <position position="118"/>
    </location>
    <ligand>
        <name>substrate</name>
    </ligand>
</feature>
<feature type="binding site" evidence="10 12">
    <location>
        <position position="186"/>
    </location>
    <ligand>
        <name>substrate</name>
    </ligand>
</feature>
<feature type="binding site" evidence="10 13">
    <location>
        <position position="6"/>
    </location>
    <ligand>
        <name>Mn(2+)</name>
        <dbReference type="ChEBI" id="CHEBI:29035"/>
        <label>2</label>
    </ligand>
</feature>
<feature type="binding site" evidence="10 13">
    <location>
        <position position="403"/>
    </location>
    <ligand>
        <name>Mn(2+)</name>
        <dbReference type="ChEBI" id="CHEBI:29035"/>
        <label>1</label>
    </ligand>
</feature>
<dbReference type="InterPro" id="IPR011258">
    <property type="entry name" value="BPG-indep_PGM_N"/>
</dbReference>
<feature type="binding site" evidence="10 13">
    <location>
        <position position="441"/>
    </location>
    <ligand>
        <name>Mn(2+)</name>
        <dbReference type="ChEBI" id="CHEBI:29035"/>
        <label>2</label>
    </ligand>
</feature>
<dbReference type="EC" id="5.4.2.12" evidence="4 10"/>
<evidence type="ECO:0000259" key="15">
    <source>
        <dbReference type="Pfam" id="PF06415"/>
    </source>
</evidence>
<evidence type="ECO:0000256" key="13">
    <source>
        <dbReference type="PIRSR" id="PIRSR001492-3"/>
    </source>
</evidence>
<feature type="active site" description="Phosphoserine intermediate" evidence="10 11">
    <location>
        <position position="56"/>
    </location>
</feature>
<keyword evidence="5 10" id="KW-0479">Metal-binding</keyword>
<protein>
    <recommendedName>
        <fullName evidence="9 10">2,3-bisphosphoglycerate-independent phosphoglycerate mutase</fullName>
        <shortName evidence="10">BPG-independent PGAM</shortName>
        <shortName evidence="10">Phosphoglyceromutase</shortName>
        <shortName evidence="10">iPGM</shortName>
        <ecNumber evidence="4 10">5.4.2.12</ecNumber>
    </recommendedName>
</protein>
<evidence type="ECO:0000256" key="7">
    <source>
        <dbReference type="ARBA" id="ARBA00023211"/>
    </source>
</evidence>
<dbReference type="Pfam" id="PF06415">
    <property type="entry name" value="iPGM_N"/>
    <property type="match status" value="1"/>
</dbReference>
<dbReference type="CDD" id="cd16010">
    <property type="entry name" value="iPGM"/>
    <property type="match status" value="1"/>
</dbReference>
<evidence type="ECO:0000256" key="8">
    <source>
        <dbReference type="ARBA" id="ARBA00023235"/>
    </source>
</evidence>
<dbReference type="AlphaFoldDB" id="A0A7C4RUZ1"/>
<comment type="pathway">
    <text evidence="2 10">Carbohydrate degradation; glycolysis; pyruvate from D-glyceraldehyde 3-phosphate: step 3/5.</text>
</comment>
<feature type="binding site" evidence="10 12">
    <location>
        <position position="331"/>
    </location>
    <ligand>
        <name>substrate</name>
    </ligand>
</feature>
<comment type="cofactor">
    <cofactor evidence="10">
        <name>Mn(2+)</name>
        <dbReference type="ChEBI" id="CHEBI:29035"/>
    </cofactor>
    <text evidence="10">Binds 2 manganese ions per subunit.</text>
</comment>
<feature type="binding site" evidence="10 12">
    <location>
        <begin position="256"/>
        <end position="259"/>
    </location>
    <ligand>
        <name>substrate</name>
    </ligand>
</feature>
<dbReference type="FunFam" id="3.40.1450.10:FF:000001">
    <property type="entry name" value="2,3-bisphosphoglycerate-independent phosphoglycerate mutase"/>
    <property type="match status" value="1"/>
</dbReference>
<dbReference type="GO" id="GO:0006007">
    <property type="term" value="P:glucose catabolic process"/>
    <property type="evidence" value="ECO:0007669"/>
    <property type="project" value="InterPro"/>
</dbReference>
<evidence type="ECO:0000313" key="16">
    <source>
        <dbReference type="EMBL" id="HGU34607.1"/>
    </source>
</evidence>
<dbReference type="InterPro" id="IPR036646">
    <property type="entry name" value="PGAM_B_sf"/>
</dbReference>
<dbReference type="PIRSF" id="PIRSF001492">
    <property type="entry name" value="IPGAM"/>
    <property type="match status" value="1"/>
</dbReference>
<evidence type="ECO:0000256" key="10">
    <source>
        <dbReference type="HAMAP-Rule" id="MF_01038"/>
    </source>
</evidence>
<evidence type="ECO:0000256" key="2">
    <source>
        <dbReference type="ARBA" id="ARBA00004798"/>
    </source>
</evidence>
<comment type="caution">
    <text evidence="16">The sequence shown here is derived from an EMBL/GenBank/DDBJ whole genome shotgun (WGS) entry which is preliminary data.</text>
</comment>
<feature type="binding site" evidence="10 13">
    <location>
        <position position="440"/>
    </location>
    <ligand>
        <name>Mn(2+)</name>
        <dbReference type="ChEBI" id="CHEBI:29035"/>
        <label>2</label>
    </ligand>
</feature>
<keyword evidence="8 10" id="KW-0413">Isomerase</keyword>
<dbReference type="GO" id="GO:0004619">
    <property type="term" value="F:phosphoglycerate mutase activity"/>
    <property type="evidence" value="ECO:0007669"/>
    <property type="project" value="UniProtKB-UniRule"/>
</dbReference>
<dbReference type="GO" id="GO:0006096">
    <property type="term" value="P:glycolytic process"/>
    <property type="evidence" value="ECO:0007669"/>
    <property type="project" value="UniProtKB-UniRule"/>
</dbReference>
<keyword evidence="7 10" id="KW-0464">Manganese</keyword>
<organism evidence="16">
    <name type="scientific">Desulfatirhabdium butyrativorans</name>
    <dbReference type="NCBI Taxonomy" id="340467"/>
    <lineage>
        <taxon>Bacteria</taxon>
        <taxon>Pseudomonadati</taxon>
        <taxon>Thermodesulfobacteriota</taxon>
        <taxon>Desulfobacteria</taxon>
        <taxon>Desulfobacterales</taxon>
        <taxon>Desulfatirhabdiaceae</taxon>
        <taxon>Desulfatirhabdium</taxon>
    </lineage>
</organism>
<dbReference type="GO" id="GO:0030145">
    <property type="term" value="F:manganese ion binding"/>
    <property type="evidence" value="ECO:0007669"/>
    <property type="project" value="UniProtKB-UniRule"/>
</dbReference>
<dbReference type="SUPFAM" id="SSF64158">
    <property type="entry name" value="2,3-Bisphosphoglycerate-independent phosphoglycerate mutase, substrate-binding domain"/>
    <property type="match status" value="1"/>
</dbReference>
<comment type="similarity">
    <text evidence="3 10">Belongs to the BPG-independent phosphoglycerate mutase family.</text>
</comment>
<dbReference type="PANTHER" id="PTHR31637:SF0">
    <property type="entry name" value="2,3-BISPHOSPHOGLYCERATE-INDEPENDENT PHOSPHOGLYCERATE MUTASE"/>
    <property type="match status" value="1"/>
</dbReference>
<reference evidence="16" key="1">
    <citation type="journal article" date="2020" name="mSystems">
        <title>Genome- and Community-Level Interaction Insights into Carbon Utilization and Element Cycling Functions of Hydrothermarchaeota in Hydrothermal Sediment.</title>
        <authorList>
            <person name="Zhou Z."/>
            <person name="Liu Y."/>
            <person name="Xu W."/>
            <person name="Pan J."/>
            <person name="Luo Z.H."/>
            <person name="Li M."/>
        </authorList>
    </citation>
    <scope>NUCLEOTIDE SEQUENCE [LARGE SCALE GENOMIC DNA]</scope>
    <source>
        <strain evidence="16">SpSt-477</strain>
    </source>
</reference>
<comment type="function">
    <text evidence="10">Catalyzes the interconversion of 2-phosphoglycerate and 3-phosphoglycerate.</text>
</comment>
<dbReference type="InterPro" id="IPR005995">
    <property type="entry name" value="Pgm_bpd_ind"/>
</dbReference>
<dbReference type="Pfam" id="PF01676">
    <property type="entry name" value="Metalloenzyme"/>
    <property type="match status" value="1"/>
</dbReference>
<dbReference type="EMBL" id="DSUH01000397">
    <property type="protein sequence ID" value="HGU34607.1"/>
    <property type="molecule type" value="Genomic_DNA"/>
</dbReference>
<feature type="domain" description="Metalloenzyme" evidence="14">
    <location>
        <begin position="1"/>
        <end position="495"/>
    </location>
</feature>
<feature type="binding site" evidence="10 12">
    <location>
        <position position="180"/>
    </location>
    <ligand>
        <name>substrate</name>
    </ligand>
</feature>
<keyword evidence="6 10" id="KW-0324">Glycolysis</keyword>
<dbReference type="InterPro" id="IPR006124">
    <property type="entry name" value="Metalloenzyme"/>
</dbReference>
<feature type="binding site" evidence="10 13">
    <location>
        <position position="458"/>
    </location>
    <ligand>
        <name>Mn(2+)</name>
        <dbReference type="ChEBI" id="CHEBI:29035"/>
        <label>1</label>
    </ligand>
</feature>
<proteinExistence type="inferred from homology"/>
<sequence length="509" mass="56145">MLMILDGCGIRPEREANAIALADTPNLDILKARYPKTHLLCSGEAVGLPEGIMGNSEVGHLNIGAGRIVYQDLMRINVAIRNGSFFENPVLKQILETVRTTKGSRLHLMGLVSNGGVHSDILHLFALLDMARANGVQNTFVHAILDGRDTPPDSGVGFVRQLKEHICRHNYGDIATICGRYYAMDRDKRWDRIEKAYRLYTQGMGTAETDPVDAVQHAYARGETDEFVTPVTLVDKGGHPVGTIQNGDGLIFFNFRADRAREITTALALPEASLPFDRSSMPTLCGYVCMTQYDEHYPFPVAFGPEHLEDILGEVVSRRGIRQLRIAETEKYAHVTYFFNGGEEKPFDLEDRCLIPSPRDVPTYDHKPEMSALEVTEEVLKRIDSRQYGLIVLNFANMDMVGHTGVLPAAIRAVETVDACIGRITEKVLAQGGTLMVTADHGNAETMVDENGTPHTAHTLNPVPFILVDDSRLACKLRKGILADIAPTILQVMGIAQPEAMTGKSLLER</sequence>
<feature type="binding site" evidence="10 13">
    <location>
        <position position="56"/>
    </location>
    <ligand>
        <name>Mn(2+)</name>
        <dbReference type="ChEBI" id="CHEBI:29035"/>
        <label>2</label>
    </ligand>
</feature>
<dbReference type="UniPathway" id="UPA00109">
    <property type="reaction ID" value="UER00186"/>
</dbReference>
<dbReference type="GO" id="GO:0005829">
    <property type="term" value="C:cytosol"/>
    <property type="evidence" value="ECO:0007669"/>
    <property type="project" value="TreeGrafter"/>
</dbReference>
<evidence type="ECO:0000256" key="3">
    <source>
        <dbReference type="ARBA" id="ARBA00008819"/>
    </source>
</evidence>
<dbReference type="HAMAP" id="MF_01038">
    <property type="entry name" value="GpmI"/>
    <property type="match status" value="1"/>
</dbReference>
<evidence type="ECO:0000259" key="14">
    <source>
        <dbReference type="Pfam" id="PF01676"/>
    </source>
</evidence>
<dbReference type="NCBIfam" id="TIGR01307">
    <property type="entry name" value="pgm_bpd_ind"/>
    <property type="match status" value="1"/>
</dbReference>
<dbReference type="Gene3D" id="3.40.720.10">
    <property type="entry name" value="Alkaline Phosphatase, subunit A"/>
    <property type="match status" value="1"/>
</dbReference>
<comment type="subunit">
    <text evidence="10">Monomer.</text>
</comment>
<evidence type="ECO:0000256" key="6">
    <source>
        <dbReference type="ARBA" id="ARBA00023152"/>
    </source>
</evidence>
<comment type="catalytic activity">
    <reaction evidence="1 10">
        <text>(2R)-2-phosphoglycerate = (2R)-3-phosphoglycerate</text>
        <dbReference type="Rhea" id="RHEA:15901"/>
        <dbReference type="ChEBI" id="CHEBI:58272"/>
        <dbReference type="ChEBI" id="CHEBI:58289"/>
        <dbReference type="EC" id="5.4.2.12"/>
    </reaction>
</comment>
<name>A0A7C4RUZ1_9BACT</name>
<dbReference type="InterPro" id="IPR017850">
    <property type="entry name" value="Alkaline_phosphatase_core_sf"/>
</dbReference>
<feature type="binding site" evidence="10 13">
    <location>
        <position position="399"/>
    </location>
    <ligand>
        <name>Mn(2+)</name>
        <dbReference type="ChEBI" id="CHEBI:29035"/>
        <label>1</label>
    </ligand>
</feature>
<dbReference type="Gene3D" id="3.40.1450.10">
    <property type="entry name" value="BPG-independent phosphoglycerate mutase, domain B"/>
    <property type="match status" value="1"/>
</dbReference>
<feature type="binding site" evidence="10 12">
    <location>
        <begin position="148"/>
        <end position="149"/>
    </location>
    <ligand>
        <name>substrate</name>
    </ligand>
</feature>
<evidence type="ECO:0000256" key="11">
    <source>
        <dbReference type="PIRSR" id="PIRSR001492-1"/>
    </source>
</evidence>
<evidence type="ECO:0000256" key="12">
    <source>
        <dbReference type="PIRSR" id="PIRSR001492-2"/>
    </source>
</evidence>
<evidence type="ECO:0000256" key="1">
    <source>
        <dbReference type="ARBA" id="ARBA00000370"/>
    </source>
</evidence>
<gene>
    <name evidence="10" type="primary">gpmI</name>
    <name evidence="16" type="ORF">ENS29_17450</name>
</gene>